<keyword evidence="5" id="KW-0391">Immunity</keyword>
<keyword evidence="1" id="KW-0732">Signal</keyword>
<dbReference type="SUPFAM" id="SSF48726">
    <property type="entry name" value="Immunoglobulin"/>
    <property type="match status" value="1"/>
</dbReference>
<keyword evidence="2" id="KW-1064">Adaptive immunity</keyword>
<feature type="domain" description="Ig-like" evidence="6">
    <location>
        <begin position="7"/>
        <end position="122"/>
    </location>
</feature>
<dbReference type="Proteomes" id="UP000694393">
    <property type="component" value="Unplaced"/>
</dbReference>
<reference evidence="7" key="2">
    <citation type="submission" date="2025-09" db="UniProtKB">
        <authorList>
            <consortium name="Ensembl"/>
        </authorList>
    </citation>
    <scope>IDENTIFICATION</scope>
</reference>
<evidence type="ECO:0000256" key="1">
    <source>
        <dbReference type="ARBA" id="ARBA00022729"/>
    </source>
</evidence>
<protein>
    <recommendedName>
        <fullName evidence="6">Ig-like domain-containing protein</fullName>
    </recommendedName>
</protein>
<dbReference type="SMART" id="SM00408">
    <property type="entry name" value="IGc2"/>
    <property type="match status" value="1"/>
</dbReference>
<dbReference type="GO" id="GO:0002250">
    <property type="term" value="P:adaptive immune response"/>
    <property type="evidence" value="ECO:0007669"/>
    <property type="project" value="UniProtKB-KW"/>
</dbReference>
<dbReference type="SMART" id="SM00406">
    <property type="entry name" value="IGv"/>
    <property type="match status" value="1"/>
</dbReference>
<keyword evidence="3" id="KW-0675">Receptor</keyword>
<keyword evidence="5" id="KW-1279">T cell receptor</keyword>
<dbReference type="InterPro" id="IPR013783">
    <property type="entry name" value="Ig-like_fold"/>
</dbReference>
<evidence type="ECO:0000256" key="3">
    <source>
        <dbReference type="ARBA" id="ARBA00023170"/>
    </source>
</evidence>
<dbReference type="PANTHER" id="PTHR19367">
    <property type="entry name" value="T-CELL RECEPTOR ALPHA CHAIN V REGION"/>
    <property type="match status" value="1"/>
</dbReference>
<name>A0A8C8RF40_9SAUR</name>
<dbReference type="InterPro" id="IPR003599">
    <property type="entry name" value="Ig_sub"/>
</dbReference>
<dbReference type="InterPro" id="IPR003598">
    <property type="entry name" value="Ig_sub2"/>
</dbReference>
<proteinExistence type="predicted"/>
<dbReference type="InterPro" id="IPR051287">
    <property type="entry name" value="TCR_variable_region"/>
</dbReference>
<keyword evidence="8" id="KW-1185">Reference proteome</keyword>
<dbReference type="InterPro" id="IPR007110">
    <property type="entry name" value="Ig-like_dom"/>
</dbReference>
<evidence type="ECO:0000313" key="7">
    <source>
        <dbReference type="Ensembl" id="ENSPCEP00000004761.1"/>
    </source>
</evidence>
<dbReference type="Pfam" id="PF07686">
    <property type="entry name" value="V-set"/>
    <property type="match status" value="1"/>
</dbReference>
<dbReference type="InterPro" id="IPR036179">
    <property type="entry name" value="Ig-like_dom_sf"/>
</dbReference>
<organism evidence="7 8">
    <name type="scientific">Pelusios castaneus</name>
    <name type="common">West African mud turtle</name>
    <dbReference type="NCBI Taxonomy" id="367368"/>
    <lineage>
        <taxon>Eukaryota</taxon>
        <taxon>Metazoa</taxon>
        <taxon>Chordata</taxon>
        <taxon>Craniata</taxon>
        <taxon>Vertebrata</taxon>
        <taxon>Euteleostomi</taxon>
        <taxon>Archelosauria</taxon>
        <taxon>Testudinata</taxon>
        <taxon>Testudines</taxon>
        <taxon>Pleurodira</taxon>
        <taxon>Pelomedusidae</taxon>
        <taxon>Pelusios</taxon>
    </lineage>
</organism>
<dbReference type="GO" id="GO:0042101">
    <property type="term" value="C:T cell receptor complex"/>
    <property type="evidence" value="ECO:0007669"/>
    <property type="project" value="UniProtKB-KW"/>
</dbReference>
<evidence type="ECO:0000256" key="4">
    <source>
        <dbReference type="ARBA" id="ARBA00023319"/>
    </source>
</evidence>
<dbReference type="Ensembl" id="ENSPCET00000004931.1">
    <property type="protein sequence ID" value="ENSPCEP00000004761.1"/>
    <property type="gene ID" value="ENSPCEG00000003846.1"/>
</dbReference>
<reference evidence="7" key="1">
    <citation type="submission" date="2025-08" db="UniProtKB">
        <authorList>
            <consortium name="Ensembl"/>
        </authorList>
    </citation>
    <scope>IDENTIFICATION</scope>
</reference>
<dbReference type="InterPro" id="IPR013106">
    <property type="entry name" value="Ig_V-set"/>
</dbReference>
<evidence type="ECO:0000259" key="6">
    <source>
        <dbReference type="PROSITE" id="PS50835"/>
    </source>
</evidence>
<dbReference type="SMART" id="SM00409">
    <property type="entry name" value="IG"/>
    <property type="match status" value="1"/>
</dbReference>
<evidence type="ECO:0000256" key="5">
    <source>
        <dbReference type="ARBA" id="ARBA00043266"/>
    </source>
</evidence>
<accession>A0A8C8RF40</accession>
<sequence>FIILLLPTGRRLAQSDSVSQSPPEARISAGQSVTLHCNFTTLRPDPYLFWYRQFPNQPPEHILTKSKFDAPDQTLVHGKFSASLFSSEANETSTALNITDLELSDTAVYHCALQRAQNPSVPGALQVGTRDRQSPALRPTALLGTTEQVRQMLFLLHFSLIWNSAWLQTRSHRMCRTPVGSPGITTHQNKYTHALINQSLNGCLPPSSS</sequence>
<dbReference type="Gene3D" id="2.60.40.10">
    <property type="entry name" value="Immunoglobulins"/>
    <property type="match status" value="1"/>
</dbReference>
<dbReference type="PROSITE" id="PS50835">
    <property type="entry name" value="IG_LIKE"/>
    <property type="match status" value="1"/>
</dbReference>
<dbReference type="PANTHER" id="PTHR19367:SF18">
    <property type="entry name" value="T CELL RECEPTOR ALPHA VARIABLE 16"/>
    <property type="match status" value="1"/>
</dbReference>
<evidence type="ECO:0000313" key="8">
    <source>
        <dbReference type="Proteomes" id="UP000694393"/>
    </source>
</evidence>
<dbReference type="AlphaFoldDB" id="A0A8C8RF40"/>
<keyword evidence="4" id="KW-0393">Immunoglobulin domain</keyword>
<evidence type="ECO:0000256" key="2">
    <source>
        <dbReference type="ARBA" id="ARBA00023130"/>
    </source>
</evidence>